<evidence type="ECO:0000313" key="2">
    <source>
        <dbReference type="EMBL" id="KAG2590399.1"/>
    </source>
</evidence>
<feature type="compositionally biased region" description="Pro residues" evidence="1">
    <location>
        <begin position="163"/>
        <end position="174"/>
    </location>
</feature>
<sequence length="431" mass="44656">MASTPRTPAPDRPPPPVPAPAPPPPVETPPPPSPSSQAGDEYHTPRPSLDASPREAPGFLRDGRGGARGAGASRSLPLHASPPREEAGLLPSDGRGEAGAPAKSPQLSPVRLPTPHLLPPPASPSSGQNGPEAAAAPARPHVRLATGLVRTPSQGSLATKSPSPSPTPPSPLTPAPAGSKSGHGTPKQRAEACKPLPSPAVPPFDRAEEADTSPLRLGKAHLDHPPAPAPAPARGVGGGGERGRDASRRGGRGRGRGPEGAVRDAAAGHGGAQPRGLLGHRQRPDVRLGRRLLRPPPAVQVRRRGERDRLRLLDRAIARRDPPPDGAQVHIPEHVELLLQPVPGPGSGVPPDVGVVGGRVAQRPVGVEVRHGRLQQEDQQRPVAVVHRLPDARSQRTHLHGQPLQHGLIGGVCGTGPSEIQNTPDQWLIEC</sequence>
<reference evidence="2" key="1">
    <citation type="submission" date="2020-05" db="EMBL/GenBank/DDBJ databases">
        <title>WGS assembly of Panicum virgatum.</title>
        <authorList>
            <person name="Lovell J.T."/>
            <person name="Jenkins J."/>
            <person name="Shu S."/>
            <person name="Juenger T.E."/>
            <person name="Schmutz J."/>
        </authorList>
    </citation>
    <scope>NUCLEOTIDE SEQUENCE</scope>
    <source>
        <strain evidence="2">AP13</strain>
    </source>
</reference>
<evidence type="ECO:0000256" key="1">
    <source>
        <dbReference type="SAM" id="MobiDB-lite"/>
    </source>
</evidence>
<dbReference type="Proteomes" id="UP000823388">
    <property type="component" value="Chromosome 5N"/>
</dbReference>
<dbReference type="AlphaFoldDB" id="A0A8T0S1D4"/>
<evidence type="ECO:0000313" key="3">
    <source>
        <dbReference type="Proteomes" id="UP000823388"/>
    </source>
</evidence>
<accession>A0A8T0S1D4</accession>
<proteinExistence type="predicted"/>
<dbReference type="EMBL" id="CM029046">
    <property type="protein sequence ID" value="KAG2590399.1"/>
    <property type="molecule type" value="Genomic_DNA"/>
</dbReference>
<keyword evidence="3" id="KW-1185">Reference proteome</keyword>
<feature type="compositionally biased region" description="Pro residues" evidence="1">
    <location>
        <begin position="7"/>
        <end position="34"/>
    </location>
</feature>
<feature type="region of interest" description="Disordered" evidence="1">
    <location>
        <begin position="1"/>
        <end position="284"/>
    </location>
</feature>
<name>A0A8T0S1D4_PANVG</name>
<organism evidence="2 3">
    <name type="scientific">Panicum virgatum</name>
    <name type="common">Blackwell switchgrass</name>
    <dbReference type="NCBI Taxonomy" id="38727"/>
    <lineage>
        <taxon>Eukaryota</taxon>
        <taxon>Viridiplantae</taxon>
        <taxon>Streptophyta</taxon>
        <taxon>Embryophyta</taxon>
        <taxon>Tracheophyta</taxon>
        <taxon>Spermatophyta</taxon>
        <taxon>Magnoliopsida</taxon>
        <taxon>Liliopsida</taxon>
        <taxon>Poales</taxon>
        <taxon>Poaceae</taxon>
        <taxon>PACMAD clade</taxon>
        <taxon>Panicoideae</taxon>
        <taxon>Panicodae</taxon>
        <taxon>Paniceae</taxon>
        <taxon>Panicinae</taxon>
        <taxon>Panicum</taxon>
        <taxon>Panicum sect. Hiantes</taxon>
    </lineage>
</organism>
<protein>
    <submittedName>
        <fullName evidence="2">Uncharacterized protein</fullName>
    </submittedName>
</protein>
<comment type="caution">
    <text evidence="2">The sequence shown here is derived from an EMBL/GenBank/DDBJ whole genome shotgun (WGS) entry which is preliminary data.</text>
</comment>
<gene>
    <name evidence="2" type="ORF">PVAP13_5NG263740</name>
</gene>